<keyword evidence="4 7" id="KW-0812">Transmembrane</keyword>
<evidence type="ECO:0000256" key="5">
    <source>
        <dbReference type="ARBA" id="ARBA00022989"/>
    </source>
</evidence>
<evidence type="ECO:0000256" key="6">
    <source>
        <dbReference type="ARBA" id="ARBA00023136"/>
    </source>
</evidence>
<keyword evidence="10" id="KW-1185">Reference proteome</keyword>
<sequence>MSFAWLTRFPALVWILIIGVFCSRGTFLMVWPFLAILLYQKFNLNEWQIGLILSSSAVIAIFVGFYSGTLSDRFGRKSMLMTAGVLSVTAFTALAQAEALSTYVLCIMLCAVSKEIWDPAAKALISDSIEQMELREFALQVRYFAINVGAALGPLAGVWLGLTAQQSTFYATALVFVLLTAAVFIGFSRQPPTNQRIKKTSFSFLQTFKLMAQDQVLLLLVLANILVLYIYAHMDTSLVQYLTQAGVPQLVELVSAVILTNALTIISFQFVLLKLLGKYSLNQRVVFGMFLLAIGQLMMAFNPVNLFWGWIAAVFLMSLGEAILFPTMNIQVDRLAPANMKGAYFGAASLFSIGFAIAPYFGGVILSAASGPVLFTSNALLCGVVLILYYLIRFAKRPSAVLMNQNL</sequence>
<dbReference type="SUPFAM" id="SSF103473">
    <property type="entry name" value="MFS general substrate transporter"/>
    <property type="match status" value="1"/>
</dbReference>
<dbReference type="InterPro" id="IPR020846">
    <property type="entry name" value="MFS_dom"/>
</dbReference>
<feature type="transmembrane region" description="Helical" evidence="7">
    <location>
        <begin position="373"/>
        <end position="392"/>
    </location>
</feature>
<comment type="subcellular location">
    <subcellularLocation>
        <location evidence="1">Cell membrane</location>
        <topology evidence="1">Multi-pass membrane protein</topology>
    </subcellularLocation>
</comment>
<evidence type="ECO:0000256" key="7">
    <source>
        <dbReference type="SAM" id="Phobius"/>
    </source>
</evidence>
<dbReference type="AlphaFoldDB" id="A0A8J6IT99"/>
<keyword evidence="2" id="KW-0813">Transport</keyword>
<reference evidence="9" key="1">
    <citation type="journal article" date="2018" name="Int. J. Syst. Evol. Microbiol.">
        <title>Neptunicella marina gen. nov., sp. nov., isolated from surface seawater.</title>
        <authorList>
            <person name="Liu X."/>
            <person name="Lai Q."/>
            <person name="Du Y."/>
            <person name="Zhang X."/>
            <person name="Liu Z."/>
            <person name="Sun F."/>
            <person name="Shao Z."/>
        </authorList>
    </citation>
    <scope>NUCLEOTIDE SEQUENCE</scope>
    <source>
        <strain evidence="9">S27-2</strain>
    </source>
</reference>
<feature type="transmembrane region" description="Helical" evidence="7">
    <location>
        <begin position="216"/>
        <end position="233"/>
    </location>
</feature>
<protein>
    <submittedName>
        <fullName evidence="9">MFS transporter</fullName>
    </submittedName>
</protein>
<evidence type="ECO:0000313" key="10">
    <source>
        <dbReference type="Proteomes" id="UP000601768"/>
    </source>
</evidence>
<dbReference type="PANTHER" id="PTHR23517">
    <property type="entry name" value="RESISTANCE PROTEIN MDTM, PUTATIVE-RELATED-RELATED"/>
    <property type="match status" value="1"/>
</dbReference>
<evidence type="ECO:0000256" key="1">
    <source>
        <dbReference type="ARBA" id="ARBA00004651"/>
    </source>
</evidence>
<dbReference type="PROSITE" id="PS50850">
    <property type="entry name" value="MFS"/>
    <property type="match status" value="1"/>
</dbReference>
<feature type="transmembrane region" description="Helical" evidence="7">
    <location>
        <begin position="253"/>
        <end position="273"/>
    </location>
</feature>
<feature type="transmembrane region" description="Helical" evidence="7">
    <location>
        <begin position="342"/>
        <end position="361"/>
    </location>
</feature>
<evidence type="ECO:0000256" key="4">
    <source>
        <dbReference type="ARBA" id="ARBA00022692"/>
    </source>
</evidence>
<gene>
    <name evidence="9" type="ORF">H8B19_05605</name>
</gene>
<reference evidence="9" key="2">
    <citation type="submission" date="2020-08" db="EMBL/GenBank/DDBJ databases">
        <authorList>
            <person name="Lai Q."/>
        </authorList>
    </citation>
    <scope>NUCLEOTIDE SEQUENCE</scope>
    <source>
        <strain evidence="9">S27-2</strain>
    </source>
</reference>
<comment type="caution">
    <text evidence="9">The sequence shown here is derived from an EMBL/GenBank/DDBJ whole genome shotgun (WGS) entry which is preliminary data.</text>
</comment>
<dbReference type="PROSITE" id="PS00216">
    <property type="entry name" value="SUGAR_TRANSPORT_1"/>
    <property type="match status" value="1"/>
</dbReference>
<feature type="transmembrane region" description="Helical" evidence="7">
    <location>
        <begin position="49"/>
        <end position="68"/>
    </location>
</feature>
<name>A0A8J6IT99_9ALTE</name>
<dbReference type="InterPro" id="IPR050171">
    <property type="entry name" value="MFS_Transporters"/>
</dbReference>
<feature type="transmembrane region" description="Helical" evidence="7">
    <location>
        <begin position="141"/>
        <end position="162"/>
    </location>
</feature>
<accession>A0A8J6IT99</accession>
<evidence type="ECO:0000256" key="2">
    <source>
        <dbReference type="ARBA" id="ARBA00022448"/>
    </source>
</evidence>
<dbReference type="GO" id="GO:0005886">
    <property type="term" value="C:plasma membrane"/>
    <property type="evidence" value="ECO:0007669"/>
    <property type="project" value="UniProtKB-SubCell"/>
</dbReference>
<evidence type="ECO:0000313" key="9">
    <source>
        <dbReference type="EMBL" id="MBC3765342.1"/>
    </source>
</evidence>
<dbReference type="RefSeq" id="WP_186505815.1">
    <property type="nucleotide sequence ID" value="NZ_JACNEP010000003.1"/>
</dbReference>
<evidence type="ECO:0000259" key="8">
    <source>
        <dbReference type="PROSITE" id="PS50850"/>
    </source>
</evidence>
<dbReference type="InterPro" id="IPR005829">
    <property type="entry name" value="Sugar_transporter_CS"/>
</dbReference>
<organism evidence="9 10">
    <name type="scientific">Neptunicella marina</name>
    <dbReference type="NCBI Taxonomy" id="2125989"/>
    <lineage>
        <taxon>Bacteria</taxon>
        <taxon>Pseudomonadati</taxon>
        <taxon>Pseudomonadota</taxon>
        <taxon>Gammaproteobacteria</taxon>
        <taxon>Alteromonadales</taxon>
        <taxon>Alteromonadaceae</taxon>
        <taxon>Neptunicella</taxon>
    </lineage>
</organism>
<feature type="transmembrane region" description="Helical" evidence="7">
    <location>
        <begin position="307"/>
        <end position="330"/>
    </location>
</feature>
<dbReference type="EMBL" id="JACNEP010000003">
    <property type="protein sequence ID" value="MBC3765342.1"/>
    <property type="molecule type" value="Genomic_DNA"/>
</dbReference>
<dbReference type="Proteomes" id="UP000601768">
    <property type="component" value="Unassembled WGS sequence"/>
</dbReference>
<dbReference type="InterPro" id="IPR036259">
    <property type="entry name" value="MFS_trans_sf"/>
</dbReference>
<keyword evidence="6 7" id="KW-0472">Membrane</keyword>
<feature type="transmembrane region" description="Helical" evidence="7">
    <location>
        <begin position="285"/>
        <end position="301"/>
    </location>
</feature>
<dbReference type="InterPro" id="IPR011701">
    <property type="entry name" value="MFS"/>
</dbReference>
<evidence type="ECO:0000256" key="3">
    <source>
        <dbReference type="ARBA" id="ARBA00022475"/>
    </source>
</evidence>
<keyword evidence="5 7" id="KW-1133">Transmembrane helix</keyword>
<dbReference type="Gene3D" id="1.20.1250.20">
    <property type="entry name" value="MFS general substrate transporter like domains"/>
    <property type="match status" value="1"/>
</dbReference>
<dbReference type="PANTHER" id="PTHR23517:SF2">
    <property type="entry name" value="MULTIDRUG RESISTANCE PROTEIN MDTH"/>
    <property type="match status" value="1"/>
</dbReference>
<dbReference type="GO" id="GO:0022857">
    <property type="term" value="F:transmembrane transporter activity"/>
    <property type="evidence" value="ECO:0007669"/>
    <property type="project" value="InterPro"/>
</dbReference>
<feature type="domain" description="Major facilitator superfamily (MFS) profile" evidence="8">
    <location>
        <begin position="12"/>
        <end position="397"/>
    </location>
</feature>
<feature type="transmembrane region" description="Helical" evidence="7">
    <location>
        <begin position="12"/>
        <end position="37"/>
    </location>
</feature>
<proteinExistence type="predicted"/>
<feature type="transmembrane region" description="Helical" evidence="7">
    <location>
        <begin position="168"/>
        <end position="188"/>
    </location>
</feature>
<keyword evidence="3" id="KW-1003">Cell membrane</keyword>
<dbReference type="Pfam" id="PF07690">
    <property type="entry name" value="MFS_1"/>
    <property type="match status" value="1"/>
</dbReference>